<comment type="caution">
    <text evidence="1">The sequence shown here is derived from an EMBL/GenBank/DDBJ whole genome shotgun (WGS) entry which is preliminary data.</text>
</comment>
<accession>A0ABN8JKZ1</accession>
<reference evidence="1 2" key="1">
    <citation type="submission" date="2022-03" db="EMBL/GenBank/DDBJ databases">
        <authorList>
            <person name="Brunel B."/>
        </authorList>
    </citation>
    <scope>NUCLEOTIDE SEQUENCE [LARGE SCALE GENOMIC DNA]</scope>
    <source>
        <strain evidence="1">STM5069sample</strain>
    </source>
</reference>
<keyword evidence="2" id="KW-1185">Reference proteome</keyword>
<organism evidence="1 2">
    <name type="scientific">Mesorhizobium escarrei</name>
    <dbReference type="NCBI Taxonomy" id="666018"/>
    <lineage>
        <taxon>Bacteria</taxon>
        <taxon>Pseudomonadati</taxon>
        <taxon>Pseudomonadota</taxon>
        <taxon>Alphaproteobacteria</taxon>
        <taxon>Hyphomicrobiales</taxon>
        <taxon>Phyllobacteriaceae</taxon>
        <taxon>Mesorhizobium</taxon>
    </lineage>
</organism>
<protein>
    <submittedName>
        <fullName evidence="1">Uncharacterized protein</fullName>
    </submittedName>
</protein>
<proteinExistence type="predicted"/>
<name>A0ABN8JKZ1_9HYPH</name>
<evidence type="ECO:0000313" key="1">
    <source>
        <dbReference type="EMBL" id="CAH2396552.1"/>
    </source>
</evidence>
<evidence type="ECO:0000313" key="2">
    <source>
        <dbReference type="Proteomes" id="UP001153050"/>
    </source>
</evidence>
<dbReference type="Proteomes" id="UP001153050">
    <property type="component" value="Unassembled WGS sequence"/>
</dbReference>
<dbReference type="EMBL" id="CAKXZT010000046">
    <property type="protein sequence ID" value="CAH2396552.1"/>
    <property type="molecule type" value="Genomic_DNA"/>
</dbReference>
<sequence length="64" mass="6943">MEIVERGDIFLYRPDRAPAAGEPSVAQTIGSVILALLSCDLLGIQTAFLRMLSLVAVGQDFVFF</sequence>
<gene>
    <name evidence="1" type="ORF">MES5069_140016</name>
</gene>